<dbReference type="RefSeq" id="WP_114279846.1">
    <property type="nucleotide sequence ID" value="NZ_QPJY01000005.1"/>
</dbReference>
<dbReference type="Proteomes" id="UP000252707">
    <property type="component" value="Unassembled WGS sequence"/>
</dbReference>
<accession>A0A369CAV8</accession>
<organism evidence="1 2">
    <name type="scientific">Thioalbus denitrificans</name>
    <dbReference type="NCBI Taxonomy" id="547122"/>
    <lineage>
        <taxon>Bacteria</taxon>
        <taxon>Pseudomonadati</taxon>
        <taxon>Pseudomonadota</taxon>
        <taxon>Gammaproteobacteria</taxon>
        <taxon>Chromatiales</taxon>
        <taxon>Ectothiorhodospiraceae</taxon>
        <taxon>Thioalbus</taxon>
    </lineage>
</organism>
<keyword evidence="2" id="KW-1185">Reference proteome</keyword>
<dbReference type="AlphaFoldDB" id="A0A369CAV8"/>
<gene>
    <name evidence="1" type="ORF">DFQ59_10567</name>
</gene>
<proteinExistence type="predicted"/>
<reference evidence="1 2" key="1">
    <citation type="submission" date="2018-07" db="EMBL/GenBank/DDBJ databases">
        <title>Genomic Encyclopedia of Type Strains, Phase IV (KMG-IV): sequencing the most valuable type-strain genomes for metagenomic binning, comparative biology and taxonomic classification.</title>
        <authorList>
            <person name="Goeker M."/>
        </authorList>
    </citation>
    <scope>NUCLEOTIDE SEQUENCE [LARGE SCALE GENOMIC DNA]</scope>
    <source>
        <strain evidence="1 2">DSM 26407</strain>
    </source>
</reference>
<protein>
    <submittedName>
        <fullName evidence="1">Uncharacterized protein</fullName>
    </submittedName>
</protein>
<evidence type="ECO:0000313" key="1">
    <source>
        <dbReference type="EMBL" id="RCX30235.1"/>
    </source>
</evidence>
<dbReference type="OrthoDB" id="5772093at2"/>
<sequence>MATPARHPFAPTVDPSRVDRCVEQLAHEGCRAVHGIIERLERGEAYGCTATLSAAERRAVISELKSVMALYRSCRTG</sequence>
<name>A0A369CAV8_9GAMM</name>
<dbReference type="EMBL" id="QPJY01000005">
    <property type="protein sequence ID" value="RCX30235.1"/>
    <property type="molecule type" value="Genomic_DNA"/>
</dbReference>
<comment type="caution">
    <text evidence="1">The sequence shown here is derived from an EMBL/GenBank/DDBJ whole genome shotgun (WGS) entry which is preliminary data.</text>
</comment>
<evidence type="ECO:0000313" key="2">
    <source>
        <dbReference type="Proteomes" id="UP000252707"/>
    </source>
</evidence>